<evidence type="ECO:0000256" key="2">
    <source>
        <dbReference type="ARBA" id="ARBA00009077"/>
    </source>
</evidence>
<protein>
    <submittedName>
        <fullName evidence="5">PLP-dependent transferase</fullName>
    </submittedName>
</protein>
<dbReference type="InterPro" id="IPR015422">
    <property type="entry name" value="PyrdxlP-dep_Trfase_small"/>
</dbReference>
<comment type="cofactor">
    <cofactor evidence="1 4">
        <name>pyridoxal 5'-phosphate</name>
        <dbReference type="ChEBI" id="CHEBI:597326"/>
    </cofactor>
</comment>
<dbReference type="EMBL" id="CP146606">
    <property type="protein sequence ID" value="WYK18130.1"/>
    <property type="molecule type" value="Genomic_DNA"/>
</dbReference>
<dbReference type="PANTHER" id="PTHR11808:SF15">
    <property type="entry name" value="CYSTATHIONINE GAMMA-LYASE"/>
    <property type="match status" value="1"/>
</dbReference>
<evidence type="ECO:0000256" key="4">
    <source>
        <dbReference type="RuleBase" id="RU362118"/>
    </source>
</evidence>
<organism evidence="5 6">
    <name type="scientific">Roseovarius rhodophyticola</name>
    <dbReference type="NCBI Taxonomy" id="3080827"/>
    <lineage>
        <taxon>Bacteria</taxon>
        <taxon>Pseudomonadati</taxon>
        <taxon>Pseudomonadota</taxon>
        <taxon>Alphaproteobacteria</taxon>
        <taxon>Rhodobacterales</taxon>
        <taxon>Roseobacteraceae</taxon>
        <taxon>Roseovarius</taxon>
    </lineage>
</organism>
<proteinExistence type="inferred from homology"/>
<evidence type="ECO:0000313" key="5">
    <source>
        <dbReference type="EMBL" id="WYK18130.1"/>
    </source>
</evidence>
<dbReference type="GO" id="GO:0016740">
    <property type="term" value="F:transferase activity"/>
    <property type="evidence" value="ECO:0007669"/>
    <property type="project" value="UniProtKB-KW"/>
</dbReference>
<evidence type="ECO:0000313" key="6">
    <source>
        <dbReference type="Proteomes" id="UP001281305"/>
    </source>
</evidence>
<comment type="similarity">
    <text evidence="2 4">Belongs to the trans-sulfuration enzymes family.</text>
</comment>
<dbReference type="Proteomes" id="UP001281305">
    <property type="component" value="Chromosome"/>
</dbReference>
<evidence type="ECO:0000256" key="1">
    <source>
        <dbReference type="ARBA" id="ARBA00001933"/>
    </source>
</evidence>
<dbReference type="InterPro" id="IPR015424">
    <property type="entry name" value="PyrdxlP-dep_Trfase"/>
</dbReference>
<dbReference type="RefSeq" id="WP_317054814.1">
    <property type="nucleotide sequence ID" value="NZ_CP146606.1"/>
</dbReference>
<dbReference type="PIRSF" id="PIRSF001434">
    <property type="entry name" value="CGS"/>
    <property type="match status" value="1"/>
</dbReference>
<evidence type="ECO:0000256" key="3">
    <source>
        <dbReference type="ARBA" id="ARBA00022898"/>
    </source>
</evidence>
<reference evidence="5 6" key="1">
    <citation type="submission" date="2024-02" db="EMBL/GenBank/DDBJ databases">
        <title>Roseovarius strain W115 nov., isolated from a marine algae.</title>
        <authorList>
            <person name="Lee M.W."/>
            <person name="Lee J.K."/>
            <person name="Kim J.M."/>
            <person name="Choi D.G."/>
            <person name="Baek J.H."/>
            <person name="Bayburt H."/>
            <person name="Jung J.J."/>
            <person name="Han D.M."/>
            <person name="Jeon C.O."/>
        </authorList>
    </citation>
    <scope>NUCLEOTIDE SEQUENCE [LARGE SCALE GENOMIC DNA]</scope>
    <source>
        <strain evidence="5 6">W115</strain>
    </source>
</reference>
<keyword evidence="5" id="KW-0808">Transferase</keyword>
<dbReference type="Gene3D" id="3.90.1150.10">
    <property type="entry name" value="Aspartate Aminotransferase, domain 1"/>
    <property type="match status" value="1"/>
</dbReference>
<name>A0ABZ2TIA2_9RHOB</name>
<dbReference type="InterPro" id="IPR000277">
    <property type="entry name" value="Cys/Met-Metab_PyrdxlP-dep_enz"/>
</dbReference>
<sequence>MTSKPLSPATIAARASGAIDPATAGLVPGIHTATTYIRGADNALIHERNSYARDDNDTVRTAEGVLRELESAAETLLLPSGMAAAAAVFRALPKGARVVLQSGIYYGVTHLARTLAARGDIVLEEVDAANPEALSQACATPADLVWIETPSNPWLKVTDIAQAAELTQQAGALLAVDGTASSPVLTRSLALGADISMHSVTKAINGHSDVMGGALSCTNPDMPLWSAIRADRHDAGAIMGPFEAWLALRGMRTLPLRMERMCANAQALAEFLSAHEAVETVLYPGLPHHPGHDIATRQMCGGFGYLMSFIVKGGADSALRVKGRLNLIHRATSLGGVESLVEHRATIEPESGIPGGLLRLSVGIEDVEDLKEDLAQALEG</sequence>
<dbReference type="InterPro" id="IPR015421">
    <property type="entry name" value="PyrdxlP-dep_Trfase_major"/>
</dbReference>
<keyword evidence="3 4" id="KW-0663">Pyridoxal phosphate</keyword>
<accession>A0ABZ2TIA2</accession>
<dbReference type="SUPFAM" id="SSF53383">
    <property type="entry name" value="PLP-dependent transferases"/>
    <property type="match status" value="1"/>
</dbReference>
<dbReference type="Gene3D" id="3.40.640.10">
    <property type="entry name" value="Type I PLP-dependent aspartate aminotransferase-like (Major domain)"/>
    <property type="match status" value="1"/>
</dbReference>
<gene>
    <name evidence="5" type="ORF">RZS32_017395</name>
</gene>
<keyword evidence="6" id="KW-1185">Reference proteome</keyword>
<dbReference type="PANTHER" id="PTHR11808">
    <property type="entry name" value="TRANS-SULFURATION ENZYME FAMILY MEMBER"/>
    <property type="match status" value="1"/>
</dbReference>
<dbReference type="Pfam" id="PF01053">
    <property type="entry name" value="Cys_Met_Meta_PP"/>
    <property type="match status" value="1"/>
</dbReference>